<evidence type="ECO:0000256" key="6">
    <source>
        <dbReference type="ARBA" id="ARBA00023145"/>
    </source>
</evidence>
<dbReference type="AlphaFoldDB" id="A0AAD9KWT4"/>
<evidence type="ECO:0000256" key="2">
    <source>
        <dbReference type="ARBA" id="ARBA00022670"/>
    </source>
</evidence>
<keyword evidence="2" id="KW-0645">Protease</keyword>
<dbReference type="FunFam" id="3.90.70.10:FF:000031">
    <property type="entry name" value="Cathepsin B"/>
    <property type="match status" value="1"/>
</dbReference>
<comment type="function">
    <text evidence="8">Thiol protease. Has a role as a digestive enzyme.</text>
</comment>
<protein>
    <recommendedName>
        <fullName evidence="9">Cathepsin B-like cysteine proteinase</fullName>
    </recommendedName>
</protein>
<evidence type="ECO:0000256" key="8">
    <source>
        <dbReference type="ARBA" id="ARBA00055576"/>
    </source>
</evidence>
<keyword evidence="7" id="KW-1015">Disulfide bond</keyword>
<dbReference type="Proteomes" id="UP001209878">
    <property type="component" value="Unassembled WGS sequence"/>
</dbReference>
<comment type="similarity">
    <text evidence="1">Belongs to the peptidase C1 family.</text>
</comment>
<dbReference type="PRINTS" id="PR00705">
    <property type="entry name" value="PAPAIN"/>
</dbReference>
<gene>
    <name evidence="12" type="ORF">NP493_519g04030</name>
</gene>
<evidence type="ECO:0000256" key="10">
    <source>
        <dbReference type="SAM" id="SignalP"/>
    </source>
</evidence>
<evidence type="ECO:0000313" key="13">
    <source>
        <dbReference type="Proteomes" id="UP001209878"/>
    </source>
</evidence>
<organism evidence="12 13">
    <name type="scientific">Ridgeia piscesae</name>
    <name type="common">Tubeworm</name>
    <dbReference type="NCBI Taxonomy" id="27915"/>
    <lineage>
        <taxon>Eukaryota</taxon>
        <taxon>Metazoa</taxon>
        <taxon>Spiralia</taxon>
        <taxon>Lophotrochozoa</taxon>
        <taxon>Annelida</taxon>
        <taxon>Polychaeta</taxon>
        <taxon>Sedentaria</taxon>
        <taxon>Canalipalpata</taxon>
        <taxon>Sabellida</taxon>
        <taxon>Siboglinidae</taxon>
        <taxon>Ridgeia</taxon>
    </lineage>
</organism>
<keyword evidence="6" id="KW-0865">Zymogen</keyword>
<evidence type="ECO:0000256" key="9">
    <source>
        <dbReference type="ARBA" id="ARBA00073107"/>
    </source>
</evidence>
<dbReference type="InterPro" id="IPR025660">
    <property type="entry name" value="Pept_his_AS"/>
</dbReference>
<accession>A0AAD9KWT4</accession>
<dbReference type="PROSITE" id="PS00639">
    <property type="entry name" value="THIOL_PROTEASE_HIS"/>
    <property type="match status" value="1"/>
</dbReference>
<dbReference type="Pfam" id="PF08127">
    <property type="entry name" value="Propeptide_C1"/>
    <property type="match status" value="1"/>
</dbReference>
<evidence type="ECO:0000259" key="11">
    <source>
        <dbReference type="SMART" id="SM00645"/>
    </source>
</evidence>
<dbReference type="InterPro" id="IPR000169">
    <property type="entry name" value="Pept_cys_AS"/>
</dbReference>
<feature type="signal peptide" evidence="10">
    <location>
        <begin position="1"/>
        <end position="18"/>
    </location>
</feature>
<dbReference type="EMBL" id="JAODUO010000519">
    <property type="protein sequence ID" value="KAK2179007.1"/>
    <property type="molecule type" value="Genomic_DNA"/>
</dbReference>
<evidence type="ECO:0000256" key="1">
    <source>
        <dbReference type="ARBA" id="ARBA00008455"/>
    </source>
</evidence>
<evidence type="ECO:0000313" key="12">
    <source>
        <dbReference type="EMBL" id="KAK2179007.1"/>
    </source>
</evidence>
<comment type="caution">
    <text evidence="12">The sequence shown here is derived from an EMBL/GenBank/DDBJ whole genome shotgun (WGS) entry which is preliminary data.</text>
</comment>
<dbReference type="Pfam" id="PF00112">
    <property type="entry name" value="Peptidase_C1"/>
    <property type="match status" value="1"/>
</dbReference>
<keyword evidence="5" id="KW-0788">Thiol protease</keyword>
<dbReference type="SUPFAM" id="SSF54001">
    <property type="entry name" value="Cysteine proteinases"/>
    <property type="match status" value="1"/>
</dbReference>
<keyword evidence="13" id="KW-1185">Reference proteome</keyword>
<keyword evidence="3 10" id="KW-0732">Signal</keyword>
<dbReference type="Gene3D" id="3.90.70.10">
    <property type="entry name" value="Cysteine proteinases"/>
    <property type="match status" value="1"/>
</dbReference>
<proteinExistence type="inferred from homology"/>
<dbReference type="CDD" id="cd02620">
    <property type="entry name" value="Peptidase_C1A_CathepsinB"/>
    <property type="match status" value="1"/>
</dbReference>
<evidence type="ECO:0000256" key="4">
    <source>
        <dbReference type="ARBA" id="ARBA00022801"/>
    </source>
</evidence>
<dbReference type="InterPro" id="IPR013128">
    <property type="entry name" value="Peptidase_C1A"/>
</dbReference>
<dbReference type="GO" id="GO:0004197">
    <property type="term" value="F:cysteine-type endopeptidase activity"/>
    <property type="evidence" value="ECO:0007669"/>
    <property type="project" value="InterPro"/>
</dbReference>
<sequence length="338" mass="36321">MWALITLLSLALAHTALAGDRRRGPEPLSQDMADYINNHAKTTWKAGRNFAGVPLSYVRGLCGVDLAAVAPTVQSLPRVQHGEDVAVPESFDARAAWPKCPTISEIRDQGNCGSCWAFGAVEAMSDRICIASGGKLQARISAEDLLTCCPYLCGSCQGGNPAFAWMYYHYYGLVTGGAYGSKQWCSAYAIKPCEHHVPGPKPPCTGDISPTPPCKKSCQPGYGVTYSKDKHYGKELKMMSTVADIQKEIMTAGPVEGAFNVYADFVSYKSGVYHHVTGALLGGHAIKIMGWGVENGTDYWLVANSWNADWGDKGTFKILRGKNECGIEGTVIAAAPKV</sequence>
<evidence type="ECO:0000256" key="5">
    <source>
        <dbReference type="ARBA" id="ARBA00022807"/>
    </source>
</evidence>
<evidence type="ECO:0000256" key="3">
    <source>
        <dbReference type="ARBA" id="ARBA00022729"/>
    </source>
</evidence>
<dbReference type="PROSITE" id="PS00139">
    <property type="entry name" value="THIOL_PROTEASE_CYS"/>
    <property type="match status" value="1"/>
</dbReference>
<dbReference type="GO" id="GO:0006508">
    <property type="term" value="P:proteolysis"/>
    <property type="evidence" value="ECO:0007669"/>
    <property type="project" value="UniProtKB-KW"/>
</dbReference>
<keyword evidence="4" id="KW-0378">Hydrolase</keyword>
<dbReference type="InterPro" id="IPR012599">
    <property type="entry name" value="Propeptide_C1A"/>
</dbReference>
<feature type="chain" id="PRO_5042095887" description="Cathepsin B-like cysteine proteinase" evidence="10">
    <location>
        <begin position="19"/>
        <end position="338"/>
    </location>
</feature>
<evidence type="ECO:0000256" key="7">
    <source>
        <dbReference type="ARBA" id="ARBA00023157"/>
    </source>
</evidence>
<feature type="domain" description="Peptidase C1A papain C-terminal" evidence="11">
    <location>
        <begin position="87"/>
        <end position="335"/>
    </location>
</feature>
<dbReference type="InterPro" id="IPR000668">
    <property type="entry name" value="Peptidase_C1A_C"/>
</dbReference>
<dbReference type="SMART" id="SM00645">
    <property type="entry name" value="Pept_C1"/>
    <property type="match status" value="1"/>
</dbReference>
<reference evidence="12" key="1">
    <citation type="journal article" date="2023" name="Mol. Biol. Evol.">
        <title>Third-Generation Sequencing Reveals the Adaptive Role of the Epigenome in Three Deep-Sea Polychaetes.</title>
        <authorList>
            <person name="Perez M."/>
            <person name="Aroh O."/>
            <person name="Sun Y."/>
            <person name="Lan Y."/>
            <person name="Juniper S.K."/>
            <person name="Young C.R."/>
            <person name="Angers B."/>
            <person name="Qian P.Y."/>
        </authorList>
    </citation>
    <scope>NUCLEOTIDE SEQUENCE</scope>
    <source>
        <strain evidence="12">R07B-5</strain>
    </source>
</reference>
<dbReference type="InterPro" id="IPR038765">
    <property type="entry name" value="Papain-like_cys_pep_sf"/>
</dbReference>
<name>A0AAD9KWT4_RIDPI</name>
<dbReference type="PANTHER" id="PTHR12411">
    <property type="entry name" value="CYSTEINE PROTEASE FAMILY C1-RELATED"/>
    <property type="match status" value="1"/>
</dbReference>